<dbReference type="EMBL" id="JBAKAR010000002">
    <property type="protein sequence ID" value="MEL0612440.1"/>
    <property type="molecule type" value="Genomic_DNA"/>
</dbReference>
<dbReference type="PANTHER" id="PTHR30419:SF8">
    <property type="entry name" value="NITROGEN ASSIMILATION TRANSCRIPTIONAL ACTIVATOR-RELATED"/>
    <property type="match status" value="1"/>
</dbReference>
<dbReference type="InterPro" id="IPR050950">
    <property type="entry name" value="HTH-type_LysR_regulators"/>
</dbReference>
<dbReference type="PANTHER" id="PTHR30419">
    <property type="entry name" value="HTH-TYPE TRANSCRIPTIONAL REGULATOR YBHD"/>
    <property type="match status" value="1"/>
</dbReference>
<comment type="similarity">
    <text evidence="1">Belongs to the LysR transcriptional regulatory family.</text>
</comment>
<keyword evidence="7" id="KW-1185">Reference proteome</keyword>
<dbReference type="InterPro" id="IPR036390">
    <property type="entry name" value="WH_DNA-bd_sf"/>
</dbReference>
<dbReference type="Pfam" id="PF03466">
    <property type="entry name" value="LysR_substrate"/>
    <property type="match status" value="1"/>
</dbReference>
<keyword evidence="4" id="KW-0804">Transcription</keyword>
<reference evidence="6 7" key="1">
    <citation type="submission" date="2024-02" db="EMBL/GenBank/DDBJ databases">
        <title>Bacteria isolated from the canopy kelp, Nereocystis luetkeana.</title>
        <authorList>
            <person name="Pfister C.A."/>
            <person name="Younker I.T."/>
            <person name="Light S.H."/>
        </authorList>
    </citation>
    <scope>NUCLEOTIDE SEQUENCE [LARGE SCALE GENOMIC DNA]</scope>
    <source>
        <strain evidence="6 7">TI.4.07</strain>
    </source>
</reference>
<dbReference type="RefSeq" id="WP_341566452.1">
    <property type="nucleotide sequence ID" value="NZ_JBAKAR010000002.1"/>
</dbReference>
<evidence type="ECO:0000256" key="4">
    <source>
        <dbReference type="ARBA" id="ARBA00023163"/>
    </source>
</evidence>
<dbReference type="PROSITE" id="PS50931">
    <property type="entry name" value="HTH_LYSR"/>
    <property type="match status" value="1"/>
</dbReference>
<comment type="caution">
    <text evidence="6">The sequence shown here is derived from an EMBL/GenBank/DDBJ whole genome shotgun (WGS) entry which is preliminary data.</text>
</comment>
<dbReference type="Gene3D" id="1.10.10.10">
    <property type="entry name" value="Winged helix-like DNA-binding domain superfamily/Winged helix DNA-binding domain"/>
    <property type="match status" value="1"/>
</dbReference>
<keyword evidence="2" id="KW-0805">Transcription regulation</keyword>
<evidence type="ECO:0000256" key="1">
    <source>
        <dbReference type="ARBA" id="ARBA00009437"/>
    </source>
</evidence>
<evidence type="ECO:0000256" key="3">
    <source>
        <dbReference type="ARBA" id="ARBA00023125"/>
    </source>
</evidence>
<name>A0ABU9G2E8_9GAMM</name>
<dbReference type="CDD" id="cd08438">
    <property type="entry name" value="PBP2_CidR"/>
    <property type="match status" value="1"/>
</dbReference>
<proteinExistence type="inferred from homology"/>
<dbReference type="PRINTS" id="PR00039">
    <property type="entry name" value="HTHLYSR"/>
</dbReference>
<dbReference type="SUPFAM" id="SSF53850">
    <property type="entry name" value="Periplasmic binding protein-like II"/>
    <property type="match status" value="1"/>
</dbReference>
<evidence type="ECO:0000259" key="5">
    <source>
        <dbReference type="PROSITE" id="PS50931"/>
    </source>
</evidence>
<evidence type="ECO:0000256" key="2">
    <source>
        <dbReference type="ARBA" id="ARBA00023015"/>
    </source>
</evidence>
<sequence length="295" mass="32666">MDLKVLRYFMAIVDNGSFGKAAEQVHISQPALSKAIKGLEEELEVSILDRGRRGTKVRLTPAGRILQKHANILLSSRQAMLEELNLLRQLERGHLKIGLSPLGSAELFAPIIGKFRAMYPRIQIELLERGGAEQEAALRNSEIELATSLVPNDDEFAWLQVRDDPIMLALSSAHPLAHATTLSLSDLADTSLVTFETTFVLNKLIEEECQRAGFTPNDITHVSQPDFGLALVAAGTGVMLLPKLIAERHKIPGVIIKPLDSSSLRWKLSVIWRKETTLSFAANAMMALIRERFSE</sequence>
<gene>
    <name evidence="6" type="ORF">V6242_04730</name>
</gene>
<dbReference type="Proteomes" id="UP001379949">
    <property type="component" value="Unassembled WGS sequence"/>
</dbReference>
<dbReference type="InterPro" id="IPR000847">
    <property type="entry name" value="LysR_HTH_N"/>
</dbReference>
<dbReference type="Pfam" id="PF00126">
    <property type="entry name" value="HTH_1"/>
    <property type="match status" value="1"/>
</dbReference>
<keyword evidence="3" id="KW-0238">DNA-binding</keyword>
<dbReference type="InterPro" id="IPR005119">
    <property type="entry name" value="LysR_subst-bd"/>
</dbReference>
<evidence type="ECO:0000313" key="6">
    <source>
        <dbReference type="EMBL" id="MEL0612440.1"/>
    </source>
</evidence>
<evidence type="ECO:0000313" key="7">
    <source>
        <dbReference type="Proteomes" id="UP001379949"/>
    </source>
</evidence>
<organism evidence="6 7">
    <name type="scientific">Marinomonas arenicola</name>
    <dbReference type="NCBI Taxonomy" id="569601"/>
    <lineage>
        <taxon>Bacteria</taxon>
        <taxon>Pseudomonadati</taxon>
        <taxon>Pseudomonadota</taxon>
        <taxon>Gammaproteobacteria</taxon>
        <taxon>Oceanospirillales</taxon>
        <taxon>Oceanospirillaceae</taxon>
        <taxon>Marinomonas</taxon>
    </lineage>
</organism>
<dbReference type="InterPro" id="IPR036388">
    <property type="entry name" value="WH-like_DNA-bd_sf"/>
</dbReference>
<feature type="domain" description="HTH lysR-type" evidence="5">
    <location>
        <begin position="1"/>
        <end position="60"/>
    </location>
</feature>
<dbReference type="SUPFAM" id="SSF46785">
    <property type="entry name" value="Winged helix' DNA-binding domain"/>
    <property type="match status" value="1"/>
</dbReference>
<protein>
    <submittedName>
        <fullName evidence="6">LysR family transcriptional regulator</fullName>
    </submittedName>
</protein>
<accession>A0ABU9G2E8</accession>
<dbReference type="Gene3D" id="3.40.190.290">
    <property type="match status" value="1"/>
</dbReference>